<feature type="region of interest" description="Disordered" evidence="1">
    <location>
        <begin position="1"/>
        <end position="57"/>
    </location>
</feature>
<evidence type="ECO:0000313" key="2">
    <source>
        <dbReference type="EMBL" id="KAG9459705.1"/>
    </source>
</evidence>
<proteinExistence type="predicted"/>
<organism evidence="2 3">
    <name type="scientific">Aristolochia fimbriata</name>
    <name type="common">White veined hardy Dutchman's pipe vine</name>
    <dbReference type="NCBI Taxonomy" id="158543"/>
    <lineage>
        <taxon>Eukaryota</taxon>
        <taxon>Viridiplantae</taxon>
        <taxon>Streptophyta</taxon>
        <taxon>Embryophyta</taxon>
        <taxon>Tracheophyta</taxon>
        <taxon>Spermatophyta</taxon>
        <taxon>Magnoliopsida</taxon>
        <taxon>Magnoliidae</taxon>
        <taxon>Piperales</taxon>
        <taxon>Aristolochiaceae</taxon>
        <taxon>Aristolochia</taxon>
    </lineage>
</organism>
<feature type="compositionally biased region" description="Basic and acidic residues" evidence="1">
    <location>
        <begin position="39"/>
        <end position="57"/>
    </location>
</feature>
<name>A0AAV7FES8_ARIFI</name>
<reference evidence="2 3" key="1">
    <citation type="submission" date="2021-07" db="EMBL/GenBank/DDBJ databases">
        <title>The Aristolochia fimbriata genome: insights into angiosperm evolution, floral development and chemical biosynthesis.</title>
        <authorList>
            <person name="Jiao Y."/>
        </authorList>
    </citation>
    <scope>NUCLEOTIDE SEQUENCE [LARGE SCALE GENOMIC DNA]</scope>
    <source>
        <strain evidence="2">IBCAS-2021</strain>
        <tissue evidence="2">Leaf</tissue>
    </source>
</reference>
<dbReference type="EMBL" id="JAINDJ010000002">
    <property type="protein sequence ID" value="KAG9459705.1"/>
    <property type="molecule type" value="Genomic_DNA"/>
</dbReference>
<dbReference type="AlphaFoldDB" id="A0AAV7FES8"/>
<accession>A0AAV7FES8</accession>
<keyword evidence="3" id="KW-1185">Reference proteome</keyword>
<comment type="caution">
    <text evidence="2">The sequence shown here is derived from an EMBL/GenBank/DDBJ whole genome shotgun (WGS) entry which is preliminary data.</text>
</comment>
<evidence type="ECO:0000313" key="3">
    <source>
        <dbReference type="Proteomes" id="UP000825729"/>
    </source>
</evidence>
<gene>
    <name evidence="2" type="ORF">H6P81_004213</name>
</gene>
<evidence type="ECO:0008006" key="4">
    <source>
        <dbReference type="Google" id="ProtNLM"/>
    </source>
</evidence>
<sequence>MASNQQDMSYQAGEERITEGQSIGDSSLGWEYPPAVQFHSHERVREEEAKRGRERER</sequence>
<evidence type="ECO:0000256" key="1">
    <source>
        <dbReference type="SAM" id="MobiDB-lite"/>
    </source>
</evidence>
<dbReference type="Proteomes" id="UP000825729">
    <property type="component" value="Unassembled WGS sequence"/>
</dbReference>
<protein>
    <recommendedName>
        <fullName evidence="4">LEAFY</fullName>
    </recommendedName>
</protein>